<keyword evidence="1" id="KW-0812">Transmembrane</keyword>
<reference evidence="2 3" key="1">
    <citation type="submission" date="2013-07" db="EMBL/GenBank/DDBJ databases">
        <authorList>
            <person name="Genoscope - CEA"/>
        </authorList>
    </citation>
    <scope>NUCLEOTIDE SEQUENCE [LARGE SCALE GENOMIC DNA]</scope>
    <source>
        <strain evidence="3">FRM16 / DSM 17909</strain>
    </source>
</reference>
<gene>
    <name evidence="2" type="ORF">XDD1_0010</name>
</gene>
<feature type="transmembrane region" description="Helical" evidence="1">
    <location>
        <begin position="20"/>
        <end position="39"/>
    </location>
</feature>
<name>A0A068QMC6_9GAMM</name>
<dbReference type="HOGENOM" id="CLU_3298811_0_0_6"/>
<dbReference type="Proteomes" id="UP000032721">
    <property type="component" value="Chromosome"/>
</dbReference>
<keyword evidence="1" id="KW-1133">Transmembrane helix</keyword>
<proteinExistence type="predicted"/>
<dbReference type="STRING" id="351671.XDD1_0010"/>
<dbReference type="KEGG" id="xdo:XDD1_0010"/>
<dbReference type="EMBL" id="FO704550">
    <property type="protein sequence ID" value="CDG15724.1"/>
    <property type="molecule type" value="Genomic_DNA"/>
</dbReference>
<keyword evidence="1" id="KW-0472">Membrane</keyword>
<sequence length="40" mass="4708">MRQHSDGAFLTKLFGLSGYYFQRIIIHYFGLLAMCGFWFA</sequence>
<organism evidence="2 3">
    <name type="scientific">Xenorhabdus doucetiae</name>
    <dbReference type="NCBI Taxonomy" id="351671"/>
    <lineage>
        <taxon>Bacteria</taxon>
        <taxon>Pseudomonadati</taxon>
        <taxon>Pseudomonadota</taxon>
        <taxon>Gammaproteobacteria</taxon>
        <taxon>Enterobacterales</taxon>
        <taxon>Morganellaceae</taxon>
        <taxon>Xenorhabdus</taxon>
    </lineage>
</organism>
<protein>
    <submittedName>
        <fullName evidence="2">Uncharacterized protein</fullName>
    </submittedName>
</protein>
<accession>A0A068QMC6</accession>
<evidence type="ECO:0000313" key="2">
    <source>
        <dbReference type="EMBL" id="CDG15724.1"/>
    </source>
</evidence>
<dbReference type="AlphaFoldDB" id="A0A068QMC6"/>
<evidence type="ECO:0000313" key="3">
    <source>
        <dbReference type="Proteomes" id="UP000032721"/>
    </source>
</evidence>
<evidence type="ECO:0000256" key="1">
    <source>
        <dbReference type="SAM" id="Phobius"/>
    </source>
</evidence>